<evidence type="ECO:0000256" key="1">
    <source>
        <dbReference type="ARBA" id="ARBA00022574"/>
    </source>
</evidence>
<dbReference type="Pfam" id="PF23627">
    <property type="entry name" value="LisH_WDR26"/>
    <property type="match status" value="1"/>
</dbReference>
<reference evidence="6" key="1">
    <citation type="submission" date="2022-07" db="EMBL/GenBank/DDBJ databases">
        <title>Phylogenomic reconstructions and comparative analyses of Kickxellomycotina fungi.</title>
        <authorList>
            <person name="Reynolds N.K."/>
            <person name="Stajich J.E."/>
            <person name="Barry K."/>
            <person name="Grigoriev I.V."/>
            <person name="Crous P."/>
            <person name="Smith M.E."/>
        </authorList>
    </citation>
    <scope>NUCLEOTIDE SEQUENCE</scope>
    <source>
        <strain evidence="6">NRRL 1565</strain>
    </source>
</reference>
<dbReference type="PROSITE" id="PS00678">
    <property type="entry name" value="WD_REPEATS_1"/>
    <property type="match status" value="1"/>
</dbReference>
<dbReference type="InterPro" id="IPR006595">
    <property type="entry name" value="CTLH_C"/>
</dbReference>
<dbReference type="OrthoDB" id="972532at2759"/>
<dbReference type="InterPro" id="IPR051350">
    <property type="entry name" value="WD_repeat-ST_regulator"/>
</dbReference>
<evidence type="ECO:0000259" key="5">
    <source>
        <dbReference type="PROSITE" id="PS50897"/>
    </source>
</evidence>
<evidence type="ECO:0000256" key="4">
    <source>
        <dbReference type="SAM" id="MobiDB-lite"/>
    </source>
</evidence>
<dbReference type="AlphaFoldDB" id="A0A9W8LRF2"/>
<evidence type="ECO:0000313" key="7">
    <source>
        <dbReference type="Proteomes" id="UP001140094"/>
    </source>
</evidence>
<organism evidence="6 7">
    <name type="scientific">Coemansia guatemalensis</name>
    <dbReference type="NCBI Taxonomy" id="2761395"/>
    <lineage>
        <taxon>Eukaryota</taxon>
        <taxon>Fungi</taxon>
        <taxon>Fungi incertae sedis</taxon>
        <taxon>Zoopagomycota</taxon>
        <taxon>Kickxellomycotina</taxon>
        <taxon>Kickxellomycetes</taxon>
        <taxon>Kickxellales</taxon>
        <taxon>Kickxellaceae</taxon>
        <taxon>Coemansia</taxon>
    </lineage>
</organism>
<dbReference type="PROSITE" id="PS50897">
    <property type="entry name" value="CTLH"/>
    <property type="match status" value="1"/>
</dbReference>
<dbReference type="InterPro" id="IPR015943">
    <property type="entry name" value="WD40/YVTN_repeat-like_dom_sf"/>
</dbReference>
<comment type="caution">
    <text evidence="6">The sequence shown here is derived from an EMBL/GenBank/DDBJ whole genome shotgun (WGS) entry which is preliminary data.</text>
</comment>
<evidence type="ECO:0000256" key="2">
    <source>
        <dbReference type="ARBA" id="ARBA00022737"/>
    </source>
</evidence>
<dbReference type="CDD" id="cd00200">
    <property type="entry name" value="WD40"/>
    <property type="match status" value="1"/>
</dbReference>
<keyword evidence="7" id="KW-1185">Reference proteome</keyword>
<feature type="repeat" description="WD" evidence="3">
    <location>
        <begin position="277"/>
        <end position="318"/>
    </location>
</feature>
<feature type="region of interest" description="Disordered" evidence="4">
    <location>
        <begin position="570"/>
        <end position="607"/>
    </location>
</feature>
<name>A0A9W8LRF2_9FUNG</name>
<dbReference type="PROSITE" id="PS50082">
    <property type="entry name" value="WD_REPEATS_2"/>
    <property type="match status" value="4"/>
</dbReference>
<feature type="repeat" description="WD" evidence="3">
    <location>
        <begin position="528"/>
        <end position="559"/>
    </location>
</feature>
<dbReference type="PANTHER" id="PTHR22838:SF0">
    <property type="entry name" value="WD REPEAT-CONTAINING PROTEIN 26"/>
    <property type="match status" value="1"/>
</dbReference>
<evidence type="ECO:0000256" key="3">
    <source>
        <dbReference type="PROSITE-ProRule" id="PRU00221"/>
    </source>
</evidence>
<feature type="compositionally biased region" description="Basic and acidic residues" evidence="4">
    <location>
        <begin position="7"/>
        <end position="16"/>
    </location>
</feature>
<dbReference type="InterPro" id="IPR019775">
    <property type="entry name" value="WD40_repeat_CS"/>
</dbReference>
<evidence type="ECO:0000313" key="6">
    <source>
        <dbReference type="EMBL" id="KAJ2802132.1"/>
    </source>
</evidence>
<gene>
    <name evidence="6" type="ORF">H4R20_003400</name>
</gene>
<accession>A0A9W8LRF2</accession>
<feature type="compositionally biased region" description="Low complexity" evidence="4">
    <location>
        <begin position="23"/>
        <end position="48"/>
    </location>
</feature>
<keyword evidence="1 3" id="KW-0853">WD repeat</keyword>
<dbReference type="PROSITE" id="PS50294">
    <property type="entry name" value="WD_REPEATS_REGION"/>
    <property type="match status" value="4"/>
</dbReference>
<feature type="compositionally biased region" description="Polar residues" evidence="4">
    <location>
        <begin position="596"/>
        <end position="607"/>
    </location>
</feature>
<dbReference type="InterPro" id="IPR036322">
    <property type="entry name" value="WD40_repeat_dom_sf"/>
</dbReference>
<dbReference type="InterPro" id="IPR001680">
    <property type="entry name" value="WD40_rpt"/>
</dbReference>
<dbReference type="InterPro" id="IPR020472">
    <property type="entry name" value="WD40_PAC1"/>
</dbReference>
<dbReference type="Proteomes" id="UP001140094">
    <property type="component" value="Unassembled WGS sequence"/>
</dbReference>
<proteinExistence type="predicted"/>
<feature type="repeat" description="WD" evidence="3">
    <location>
        <begin position="319"/>
        <end position="360"/>
    </location>
</feature>
<sequence length="607" mass="66707">MTLPSGDDAHCEDATDAKSNGASTSQPQSPLSSSNHGNGGSASSISSSTQPMRYPGLEQETRRICLRESQFDEEQVVRLLLQELHDRGFVDTFTKLQEESGYTLENEPIAQFRASILAGEWLKVEEALLTIGISTQEARNAALFLVKRQQFLELLEARKLKQALLILQNELSVLTDDVLQLHRLSSLLMCPSPEALRAAAGWDGGDGRSRFLVLESLQAYISPGKMVPVHRMETLFTQAIAHQCEACSYHVRSASQSLYVDHTCPTPVFPQGLQSSLRGHEDEVWYLAFSPDGRYLASASRDKTCIIWSMEDRSIVHRLSGHEGEVSYLAWSPNSKTIVSASSDKTLRLWDVNTGDLLQSFDGHDETVTSCRWLGDNDRFISGGMDHKIIIWSTNGSIIKQISSPRVHDLAVSVERSLLLVADEKTDIHAYDLSTLTFLYNLKEPAEVMSLALSADAQYCITGLCTGELHMWDLNTRLRMREFSGHTQGKYVIRCAFAGLDDCLITTGSEDGLAFVWNRDTGKLLARLRGHTKTTNVCTWSTAAGALATASDDKTICIWPAYHGAPSDMSGVSVQSPASQSSVASDDEDKSMASAAHSTTLSVDVAF</sequence>
<feature type="compositionally biased region" description="Low complexity" evidence="4">
    <location>
        <begin position="570"/>
        <end position="584"/>
    </location>
</feature>
<dbReference type="EMBL" id="JANBUO010000704">
    <property type="protein sequence ID" value="KAJ2802132.1"/>
    <property type="molecule type" value="Genomic_DNA"/>
</dbReference>
<dbReference type="PANTHER" id="PTHR22838">
    <property type="entry name" value="WD REPEAT PROTEIN 26-RELATED"/>
    <property type="match status" value="1"/>
</dbReference>
<dbReference type="SUPFAM" id="SSF50978">
    <property type="entry name" value="WD40 repeat-like"/>
    <property type="match status" value="1"/>
</dbReference>
<feature type="repeat" description="WD" evidence="3">
    <location>
        <begin position="361"/>
        <end position="393"/>
    </location>
</feature>
<keyword evidence="2" id="KW-0677">Repeat</keyword>
<dbReference type="PRINTS" id="PR00320">
    <property type="entry name" value="GPROTEINBRPT"/>
</dbReference>
<dbReference type="SMART" id="SM00668">
    <property type="entry name" value="CTLH"/>
    <property type="match status" value="1"/>
</dbReference>
<feature type="domain" description="CTLH" evidence="5">
    <location>
        <begin position="105"/>
        <end position="162"/>
    </location>
</feature>
<feature type="region of interest" description="Disordered" evidence="4">
    <location>
        <begin position="1"/>
        <end position="54"/>
    </location>
</feature>
<protein>
    <recommendedName>
        <fullName evidence="5">CTLH domain-containing protein</fullName>
    </recommendedName>
</protein>
<dbReference type="Gene3D" id="2.130.10.10">
    <property type="entry name" value="YVTN repeat-like/Quinoprotein amine dehydrogenase"/>
    <property type="match status" value="2"/>
</dbReference>
<dbReference type="SMART" id="SM00320">
    <property type="entry name" value="WD40"/>
    <property type="match status" value="7"/>
</dbReference>
<dbReference type="Pfam" id="PF00400">
    <property type="entry name" value="WD40"/>
    <property type="match status" value="5"/>
</dbReference>